<dbReference type="Gene3D" id="3.40.190.10">
    <property type="entry name" value="Periplasmic binding protein-like II"/>
    <property type="match status" value="2"/>
</dbReference>
<reference evidence="2 3" key="1">
    <citation type="submission" date="2018-11" db="EMBL/GenBank/DDBJ databases">
        <title>Rhodococcus spongicola sp. nov. and Rhodococcus xishaensis sp. nov. from marine sponges.</title>
        <authorList>
            <person name="Li L."/>
            <person name="Lin H.W."/>
        </authorList>
    </citation>
    <scope>NUCLEOTIDE SEQUENCE [LARGE SCALE GENOMIC DNA]</scope>
    <source>
        <strain evidence="2 3">LHW50502</strain>
    </source>
</reference>
<feature type="region of interest" description="Disordered" evidence="1">
    <location>
        <begin position="1"/>
        <end position="26"/>
    </location>
</feature>
<dbReference type="PANTHER" id="PTHR42779">
    <property type="entry name" value="PROTEIN YNJB"/>
    <property type="match status" value="1"/>
</dbReference>
<proteinExistence type="predicted"/>
<feature type="compositionally biased region" description="Acidic residues" evidence="1">
    <location>
        <begin position="12"/>
        <end position="22"/>
    </location>
</feature>
<organism evidence="2 3">
    <name type="scientific">Rhodococcus spongiicola</name>
    <dbReference type="NCBI Taxonomy" id="2487352"/>
    <lineage>
        <taxon>Bacteria</taxon>
        <taxon>Bacillati</taxon>
        <taxon>Actinomycetota</taxon>
        <taxon>Actinomycetes</taxon>
        <taxon>Mycobacteriales</taxon>
        <taxon>Nocardiaceae</taxon>
        <taxon>Rhodococcus</taxon>
    </lineage>
</organism>
<dbReference type="PANTHER" id="PTHR42779:SF1">
    <property type="entry name" value="PROTEIN YNJB"/>
    <property type="match status" value="1"/>
</dbReference>
<name>A0A438AUZ3_9NOCA</name>
<dbReference type="SUPFAM" id="SSF53850">
    <property type="entry name" value="Periplasmic binding protein-like II"/>
    <property type="match status" value="1"/>
</dbReference>
<dbReference type="NCBIfam" id="NF008633">
    <property type="entry name" value="PRK11622.1"/>
    <property type="match status" value="1"/>
</dbReference>
<evidence type="ECO:0000313" key="3">
    <source>
        <dbReference type="Proteomes" id="UP000284333"/>
    </source>
</evidence>
<evidence type="ECO:0000313" key="2">
    <source>
        <dbReference type="EMBL" id="RVW02475.1"/>
    </source>
</evidence>
<keyword evidence="3" id="KW-1185">Reference proteome</keyword>
<dbReference type="EMBL" id="RKLN01000004">
    <property type="protein sequence ID" value="RVW02475.1"/>
    <property type="molecule type" value="Genomic_DNA"/>
</dbReference>
<sequence>MRHVDTEGYEGTAEDDDSEDSQFEPVVPARSSARRLLFDLHRIPSFLSSTRSTQHHDALDPFLREGIGGVAVFPNRRIRPIHPEPWTARRVSVKQFVRPRGLSIPRRIPARSRVAARALVASGLSVGVLLAGCAAPGPEAPVAENLPWSEIEEQAQGQTVSLWMYGGDEQGNSYVDEYLIPAARAAGVTLRRVPVASTSDAVNRILSERQAGLTDGDVDLVWVNGDNFGTGKQAGAWLCGWTATLPNMQFTDPDDPLLNDDFGTPVEGCEAPWHKAQFTLVYNAAAVPDPPTTLAGVLDWTQANPGRFTYPAPPDFTGSVFVREVLASVSGGAENVPSQFSEADYDRLTPALFDRLREIAPSLWRGGTTYPQTSSELDALYAGGQVDMTMTYGPATLTELVAKGTYPPQTKVLQLDEGTVGNASFLAIPSTSGQSAAARVVANLALSPEQQLASARPDVWGQFTVLDMERLSPADREAFAALPSSPVVPPYDVLSRNAHPELSAQWVGPLDDGWRRNVLAGR</sequence>
<accession>A0A438AUZ3</accession>
<dbReference type="InterPro" id="IPR006059">
    <property type="entry name" value="SBP"/>
</dbReference>
<dbReference type="OrthoDB" id="3239593at2"/>
<comment type="caution">
    <text evidence="2">The sequence shown here is derived from an EMBL/GenBank/DDBJ whole genome shotgun (WGS) entry which is preliminary data.</text>
</comment>
<protein>
    <submittedName>
        <fullName evidence="2">ABC transporter substrate-binding protein</fullName>
    </submittedName>
</protein>
<gene>
    <name evidence="2" type="ORF">EF834_12940</name>
</gene>
<evidence type="ECO:0000256" key="1">
    <source>
        <dbReference type="SAM" id="MobiDB-lite"/>
    </source>
</evidence>
<dbReference type="Proteomes" id="UP000284333">
    <property type="component" value="Unassembled WGS sequence"/>
</dbReference>
<dbReference type="Pfam" id="PF13416">
    <property type="entry name" value="SBP_bac_8"/>
    <property type="match status" value="1"/>
</dbReference>
<dbReference type="AlphaFoldDB" id="A0A438AUZ3"/>